<dbReference type="KEGG" id="phn:PAEH1_09725"/>
<dbReference type="Gene3D" id="3.20.20.150">
    <property type="entry name" value="Divalent-metal-dependent TIM barrel enzymes"/>
    <property type="match status" value="1"/>
</dbReference>
<keyword evidence="1 2" id="KW-0413">Isomerase</keyword>
<evidence type="ECO:0000256" key="2">
    <source>
        <dbReference type="PIRNR" id="PIRNR006241"/>
    </source>
</evidence>
<evidence type="ECO:0000313" key="6">
    <source>
        <dbReference type="Proteomes" id="UP000189369"/>
    </source>
</evidence>
<dbReference type="STRING" id="643674.PAEH1_09725"/>
<feature type="domain" description="Xylose isomerase-like TIM barrel" evidence="4">
    <location>
        <begin position="23"/>
        <end position="253"/>
    </location>
</feature>
<dbReference type="InterPro" id="IPR050417">
    <property type="entry name" value="Sugar_Epim/Isomerase"/>
</dbReference>
<dbReference type="EMBL" id="CP019697">
    <property type="protein sequence ID" value="AQS51769.1"/>
    <property type="molecule type" value="Genomic_DNA"/>
</dbReference>
<evidence type="ECO:0000313" key="5">
    <source>
        <dbReference type="EMBL" id="AQS51769.1"/>
    </source>
</evidence>
<evidence type="ECO:0000256" key="3">
    <source>
        <dbReference type="PIRSR" id="PIRSR006241-50"/>
    </source>
</evidence>
<reference evidence="5 6" key="1">
    <citation type="submission" date="2017-01" db="EMBL/GenBank/DDBJ databases">
        <title>Complete Genome Sequence of Paenalcaligenes hominis, Isolated from a paraplegic Patient with neurogenic bladder.</title>
        <authorList>
            <person name="Mukhopadhyay R."/>
            <person name="Joaquin J."/>
            <person name="Hogue R."/>
            <person name="Kilaru A."/>
            <person name="Jospin G."/>
            <person name="Mars K."/>
            <person name="Eisen J.A."/>
            <person name="Chaturvedi V."/>
        </authorList>
    </citation>
    <scope>NUCLEOTIDE SEQUENCE [LARGE SCALE GENOMIC DNA]</scope>
    <source>
        <strain evidence="5 6">15S00501</strain>
    </source>
</reference>
<feature type="active site" description="Proton donor/acceptor" evidence="3">
    <location>
        <position position="139"/>
    </location>
</feature>
<accession>A0A1U9K1E4</accession>
<gene>
    <name evidence="5" type="ORF">PAEH1_09725</name>
</gene>
<dbReference type="Proteomes" id="UP000189369">
    <property type="component" value="Chromosome"/>
</dbReference>
<dbReference type="GO" id="GO:0008903">
    <property type="term" value="F:hydroxypyruvate isomerase activity"/>
    <property type="evidence" value="ECO:0007669"/>
    <property type="project" value="TreeGrafter"/>
</dbReference>
<organism evidence="5 6">
    <name type="scientific">Paenalcaligenes hominis</name>
    <dbReference type="NCBI Taxonomy" id="643674"/>
    <lineage>
        <taxon>Bacteria</taxon>
        <taxon>Pseudomonadati</taxon>
        <taxon>Pseudomonadota</taxon>
        <taxon>Betaproteobacteria</taxon>
        <taxon>Burkholderiales</taxon>
        <taxon>Alcaligenaceae</taxon>
        <taxon>Paenalcaligenes</taxon>
    </lineage>
</organism>
<dbReference type="OrthoDB" id="9786584at2"/>
<comment type="similarity">
    <text evidence="2">Belongs to the hyi family.</text>
</comment>
<dbReference type="InterPro" id="IPR013022">
    <property type="entry name" value="Xyl_isomerase-like_TIM-brl"/>
</dbReference>
<dbReference type="Pfam" id="PF01261">
    <property type="entry name" value="AP_endonuc_2"/>
    <property type="match status" value="1"/>
</dbReference>
<dbReference type="SUPFAM" id="SSF51658">
    <property type="entry name" value="Xylose isomerase-like"/>
    <property type="match status" value="1"/>
</dbReference>
<dbReference type="AlphaFoldDB" id="A0A1U9K1E4"/>
<protein>
    <recommendedName>
        <fullName evidence="4">Xylose isomerase-like TIM barrel domain-containing protein</fullName>
    </recommendedName>
</protein>
<dbReference type="PIRSF" id="PIRSF006241">
    <property type="entry name" value="HyI"/>
    <property type="match status" value="1"/>
</dbReference>
<dbReference type="InterPro" id="IPR036237">
    <property type="entry name" value="Xyl_isomerase-like_sf"/>
</dbReference>
<dbReference type="InterPro" id="IPR026040">
    <property type="entry name" value="HyI-like"/>
</dbReference>
<evidence type="ECO:0000259" key="4">
    <source>
        <dbReference type="Pfam" id="PF01261"/>
    </source>
</evidence>
<evidence type="ECO:0000256" key="1">
    <source>
        <dbReference type="ARBA" id="ARBA00023235"/>
    </source>
</evidence>
<dbReference type="PANTHER" id="PTHR43489:SF6">
    <property type="entry name" value="HYDROXYPYRUVATE ISOMERASE-RELATED"/>
    <property type="match status" value="1"/>
</dbReference>
<sequence>MRFAANLSLLFTPDVCFKERCARVTSQGFQYVELLFPYYQPINTYAESLEEHGLQIVLVNTPIRPNEFGLAALPGQQTQFQSDFKWAVDTAQTLGAKSIHIMAGKTFNLPTEQWEQTLCQNLEWALNYVQGKNITLLLEPLNHYDVPGYAYSLPDQLRPILDHFQSEQLRLQFDFYHTLKEKLPLVDTLRIMWPYIDHIQFADPYGRHEPNLTEHPEIIHALYELQALSYSGFLGCEYHPTTDFESSLHFLQSLQHIGLCTNPKGVACI</sequence>
<feature type="active site" description="Proton donor/acceptor" evidence="3">
    <location>
        <position position="237"/>
    </location>
</feature>
<name>A0A1U9K1E4_9BURK</name>
<dbReference type="PANTHER" id="PTHR43489">
    <property type="entry name" value="ISOMERASE"/>
    <property type="match status" value="1"/>
</dbReference>
<dbReference type="GO" id="GO:0046487">
    <property type="term" value="P:glyoxylate metabolic process"/>
    <property type="evidence" value="ECO:0007669"/>
    <property type="project" value="TreeGrafter"/>
</dbReference>
<proteinExistence type="inferred from homology"/>